<feature type="compositionally biased region" description="Basic and acidic residues" evidence="1">
    <location>
        <begin position="219"/>
        <end position="229"/>
    </location>
</feature>
<feature type="region of interest" description="Disordered" evidence="1">
    <location>
        <begin position="1"/>
        <end position="20"/>
    </location>
</feature>
<accession>A0A2I1HJB2</accession>
<comment type="caution">
    <text evidence="2">The sequence shown here is derived from an EMBL/GenBank/DDBJ whole genome shotgun (WGS) entry which is preliminary data.</text>
</comment>
<feature type="region of interest" description="Disordered" evidence="1">
    <location>
        <begin position="219"/>
        <end position="239"/>
    </location>
</feature>
<reference evidence="2 3" key="1">
    <citation type="submission" date="2015-10" db="EMBL/GenBank/DDBJ databases">
        <title>Genome analyses suggest a sexual origin of heterokaryosis in a supposedly ancient asexual fungus.</title>
        <authorList>
            <person name="Ropars J."/>
            <person name="Sedzielewska K."/>
            <person name="Noel J."/>
            <person name="Charron P."/>
            <person name="Farinelli L."/>
            <person name="Marton T."/>
            <person name="Kruger M."/>
            <person name="Pelin A."/>
            <person name="Brachmann A."/>
            <person name="Corradi N."/>
        </authorList>
    </citation>
    <scope>NUCLEOTIDE SEQUENCE [LARGE SCALE GENOMIC DNA]</scope>
    <source>
        <strain evidence="2 3">A4</strain>
    </source>
</reference>
<organism evidence="2 3">
    <name type="scientific">Rhizophagus irregularis</name>
    <dbReference type="NCBI Taxonomy" id="588596"/>
    <lineage>
        <taxon>Eukaryota</taxon>
        <taxon>Fungi</taxon>
        <taxon>Fungi incertae sedis</taxon>
        <taxon>Mucoromycota</taxon>
        <taxon>Glomeromycotina</taxon>
        <taxon>Glomeromycetes</taxon>
        <taxon>Glomerales</taxon>
        <taxon>Glomeraceae</taxon>
        <taxon>Rhizophagus</taxon>
    </lineage>
</organism>
<dbReference type="Proteomes" id="UP000234323">
    <property type="component" value="Unassembled WGS sequence"/>
</dbReference>
<dbReference type="EMBL" id="LLXI01003272">
    <property type="protein sequence ID" value="PKY58949.1"/>
    <property type="molecule type" value="Genomic_DNA"/>
</dbReference>
<protein>
    <recommendedName>
        <fullName evidence="4">Myb-like domain-containing protein</fullName>
    </recommendedName>
</protein>
<dbReference type="AlphaFoldDB" id="A0A2I1HJB2"/>
<proteinExistence type="predicted"/>
<gene>
    <name evidence="2" type="ORF">RhiirA4_481294</name>
</gene>
<evidence type="ECO:0000313" key="2">
    <source>
        <dbReference type="EMBL" id="PKY58949.1"/>
    </source>
</evidence>
<dbReference type="VEuPathDB" id="FungiDB:FUN_012374"/>
<evidence type="ECO:0008006" key="4">
    <source>
        <dbReference type="Google" id="ProtNLM"/>
    </source>
</evidence>
<keyword evidence="3" id="KW-1185">Reference proteome</keyword>
<name>A0A2I1HJB2_9GLOM</name>
<evidence type="ECO:0000313" key="3">
    <source>
        <dbReference type="Proteomes" id="UP000234323"/>
    </source>
</evidence>
<evidence type="ECO:0000256" key="1">
    <source>
        <dbReference type="SAM" id="MobiDB-lite"/>
    </source>
</evidence>
<dbReference type="VEuPathDB" id="FungiDB:RhiirA1_510510"/>
<feature type="compositionally biased region" description="Basic residues" evidence="1">
    <location>
        <begin position="230"/>
        <end position="239"/>
    </location>
</feature>
<dbReference type="VEuPathDB" id="FungiDB:RhiirFUN_014733"/>
<sequence length="239" mass="27505">MQQLSNKIHPSKNSQIGGNNKGTTEFSHQILCDAIDETVKTVFPSNNDYIIYWSNKALNTHLSSVSDCSHHSQDYFIVEDPQSWTQLDDDSKGSIGSFNNENETNLSDQLPPFKWNKKALERLLHYLKKNIDDVRALDKRNGDGTKKKLWDGASEEVCKESHEYNSKRCSIKWKNVKQNYIKWLSVSGKNGKKPDAEEIINNELGKLTYDEITVRNKRKTTADEKDNPNRKKTVKRNTI</sequence>